<evidence type="ECO:0000313" key="2">
    <source>
        <dbReference type="Proteomes" id="UP000789920"/>
    </source>
</evidence>
<proteinExistence type="predicted"/>
<comment type="caution">
    <text evidence="1">The sequence shown here is derived from an EMBL/GenBank/DDBJ whole genome shotgun (WGS) entry which is preliminary data.</text>
</comment>
<sequence length="41" mass="4946">KRGKIFYSELKTIDEKLVFAYQLFEKHLPEWNYNGIINIVS</sequence>
<dbReference type="Proteomes" id="UP000789920">
    <property type="component" value="Unassembled WGS sequence"/>
</dbReference>
<feature type="non-terminal residue" evidence="1">
    <location>
        <position position="41"/>
    </location>
</feature>
<evidence type="ECO:0000313" key="1">
    <source>
        <dbReference type="EMBL" id="CAG8781434.1"/>
    </source>
</evidence>
<protein>
    <submittedName>
        <fullName evidence="1">4098_t:CDS:1</fullName>
    </submittedName>
</protein>
<organism evidence="1 2">
    <name type="scientific">Racocetra persica</name>
    <dbReference type="NCBI Taxonomy" id="160502"/>
    <lineage>
        <taxon>Eukaryota</taxon>
        <taxon>Fungi</taxon>
        <taxon>Fungi incertae sedis</taxon>
        <taxon>Mucoromycota</taxon>
        <taxon>Glomeromycotina</taxon>
        <taxon>Glomeromycetes</taxon>
        <taxon>Diversisporales</taxon>
        <taxon>Gigasporaceae</taxon>
        <taxon>Racocetra</taxon>
    </lineage>
</organism>
<gene>
    <name evidence="1" type="ORF">RPERSI_LOCUS17644</name>
</gene>
<dbReference type="EMBL" id="CAJVQC010045515">
    <property type="protein sequence ID" value="CAG8781434.1"/>
    <property type="molecule type" value="Genomic_DNA"/>
</dbReference>
<keyword evidence="2" id="KW-1185">Reference proteome</keyword>
<accession>A0ACA9R8H0</accession>
<reference evidence="1" key="1">
    <citation type="submission" date="2021-06" db="EMBL/GenBank/DDBJ databases">
        <authorList>
            <person name="Kallberg Y."/>
            <person name="Tangrot J."/>
            <person name="Rosling A."/>
        </authorList>
    </citation>
    <scope>NUCLEOTIDE SEQUENCE</scope>
    <source>
        <strain evidence="1">MA461A</strain>
    </source>
</reference>
<name>A0ACA9R8H0_9GLOM</name>
<feature type="non-terminal residue" evidence="1">
    <location>
        <position position="1"/>
    </location>
</feature>